<evidence type="ECO:0000313" key="2">
    <source>
        <dbReference type="EMBL" id="KAH3777161.1"/>
    </source>
</evidence>
<keyword evidence="3" id="KW-1185">Reference proteome</keyword>
<name>A0A9D4EEJ7_DREPO</name>
<evidence type="ECO:0000313" key="3">
    <source>
        <dbReference type="Proteomes" id="UP000828390"/>
    </source>
</evidence>
<gene>
    <name evidence="2" type="ORF">DPMN_178598</name>
</gene>
<comment type="caution">
    <text evidence="2">The sequence shown here is derived from an EMBL/GenBank/DDBJ whole genome shotgun (WGS) entry which is preliminary data.</text>
</comment>
<reference evidence="2" key="2">
    <citation type="submission" date="2020-11" db="EMBL/GenBank/DDBJ databases">
        <authorList>
            <person name="McCartney M.A."/>
            <person name="Auch B."/>
            <person name="Kono T."/>
            <person name="Mallez S."/>
            <person name="Becker A."/>
            <person name="Gohl D.M."/>
            <person name="Silverstein K.A.T."/>
            <person name="Koren S."/>
            <person name="Bechman K.B."/>
            <person name="Herman A."/>
            <person name="Abrahante J.E."/>
            <person name="Garbe J."/>
        </authorList>
    </citation>
    <scope>NUCLEOTIDE SEQUENCE</scope>
    <source>
        <strain evidence="2">Duluth1</strain>
        <tissue evidence="2">Whole animal</tissue>
    </source>
</reference>
<dbReference type="InterPro" id="IPR028926">
    <property type="entry name" value="CEP76-C2"/>
</dbReference>
<dbReference type="EMBL" id="JAIWYP010000009">
    <property type="protein sequence ID" value="KAH3777161.1"/>
    <property type="molecule type" value="Genomic_DNA"/>
</dbReference>
<dbReference type="Pfam" id="PF15627">
    <property type="entry name" value="CEP76-C2"/>
    <property type="match status" value="1"/>
</dbReference>
<evidence type="ECO:0000259" key="1">
    <source>
        <dbReference type="Pfam" id="PF15627"/>
    </source>
</evidence>
<accession>A0A9D4EEJ7</accession>
<reference evidence="2" key="1">
    <citation type="journal article" date="2019" name="bioRxiv">
        <title>The Genome of the Zebra Mussel, Dreissena polymorpha: A Resource for Invasive Species Research.</title>
        <authorList>
            <person name="McCartney M.A."/>
            <person name="Auch B."/>
            <person name="Kono T."/>
            <person name="Mallez S."/>
            <person name="Zhang Y."/>
            <person name="Obille A."/>
            <person name="Becker A."/>
            <person name="Abrahante J.E."/>
            <person name="Garbe J."/>
            <person name="Badalamenti J.P."/>
            <person name="Herman A."/>
            <person name="Mangelson H."/>
            <person name="Liachko I."/>
            <person name="Sullivan S."/>
            <person name="Sone E.D."/>
            <person name="Koren S."/>
            <person name="Silverstein K.A.T."/>
            <person name="Beckman K.B."/>
            <person name="Gohl D.M."/>
        </authorList>
    </citation>
    <scope>NUCLEOTIDE SEQUENCE</scope>
    <source>
        <strain evidence="2">Duluth1</strain>
        <tissue evidence="2">Whole animal</tissue>
    </source>
</reference>
<proteinExistence type="predicted"/>
<feature type="domain" description="CEP76 C2" evidence="1">
    <location>
        <begin position="1"/>
        <end position="58"/>
    </location>
</feature>
<sequence>MADPTTMLSICDPIHIVLVKTDGLGETTLVSSHFLEWRPVLTNSSSRLATALELKGTGGLHNTIFYMSLIPPEVFG</sequence>
<dbReference type="AlphaFoldDB" id="A0A9D4EEJ7"/>
<organism evidence="2 3">
    <name type="scientific">Dreissena polymorpha</name>
    <name type="common">Zebra mussel</name>
    <name type="synonym">Mytilus polymorpha</name>
    <dbReference type="NCBI Taxonomy" id="45954"/>
    <lineage>
        <taxon>Eukaryota</taxon>
        <taxon>Metazoa</taxon>
        <taxon>Spiralia</taxon>
        <taxon>Lophotrochozoa</taxon>
        <taxon>Mollusca</taxon>
        <taxon>Bivalvia</taxon>
        <taxon>Autobranchia</taxon>
        <taxon>Heteroconchia</taxon>
        <taxon>Euheterodonta</taxon>
        <taxon>Imparidentia</taxon>
        <taxon>Neoheterodontei</taxon>
        <taxon>Myida</taxon>
        <taxon>Dreissenoidea</taxon>
        <taxon>Dreissenidae</taxon>
        <taxon>Dreissena</taxon>
    </lineage>
</organism>
<protein>
    <recommendedName>
        <fullName evidence="1">CEP76 C2 domain-containing protein</fullName>
    </recommendedName>
</protein>
<dbReference type="Proteomes" id="UP000828390">
    <property type="component" value="Unassembled WGS sequence"/>
</dbReference>